<dbReference type="STRING" id="659014.SAMN04487996_112131"/>
<sequence>MFILIGSKLKKFISNFEKIRIFRNSISFVMKTVAQPGSNLKSKFNHIDMDSNFSIVLSARKGLHTKVFYDFAEAIKMPERRLAAIMNVSARTISNYKEAQKTLEPLYGEHLLKLISLFEKGEELFGTIDEFNYWLQKPFWNSTEKPSDWLTTGGGVDFLSEELNKMAEGYPG</sequence>
<accession>A0A1G7NQZ8</accession>
<dbReference type="Proteomes" id="UP000198748">
    <property type="component" value="Unassembled WGS sequence"/>
</dbReference>
<proteinExistence type="predicted"/>
<organism evidence="2 3">
    <name type="scientific">Dyadobacter soli</name>
    <dbReference type="NCBI Taxonomy" id="659014"/>
    <lineage>
        <taxon>Bacteria</taxon>
        <taxon>Pseudomonadati</taxon>
        <taxon>Bacteroidota</taxon>
        <taxon>Cytophagia</taxon>
        <taxon>Cytophagales</taxon>
        <taxon>Spirosomataceae</taxon>
        <taxon>Dyadobacter</taxon>
    </lineage>
</organism>
<dbReference type="InterPro" id="IPR046847">
    <property type="entry name" value="Xre-like_HTH"/>
</dbReference>
<dbReference type="Pfam" id="PF20432">
    <property type="entry name" value="Xre-like-HTH"/>
    <property type="match status" value="1"/>
</dbReference>
<keyword evidence="3" id="KW-1185">Reference proteome</keyword>
<dbReference type="GO" id="GO:0003677">
    <property type="term" value="F:DNA binding"/>
    <property type="evidence" value="ECO:0007669"/>
    <property type="project" value="InterPro"/>
</dbReference>
<evidence type="ECO:0000313" key="3">
    <source>
        <dbReference type="Proteomes" id="UP000198748"/>
    </source>
</evidence>
<protein>
    <recommendedName>
        <fullName evidence="1">Antitoxin Xre-like helix-turn-helix domain-containing protein</fullName>
    </recommendedName>
</protein>
<evidence type="ECO:0000259" key="1">
    <source>
        <dbReference type="Pfam" id="PF20432"/>
    </source>
</evidence>
<gene>
    <name evidence="2" type="ORF">SAMN04487996_112131</name>
</gene>
<name>A0A1G7NQZ8_9BACT</name>
<dbReference type="EMBL" id="FNAN01000012">
    <property type="protein sequence ID" value="SDF76406.1"/>
    <property type="molecule type" value="Genomic_DNA"/>
</dbReference>
<evidence type="ECO:0000313" key="2">
    <source>
        <dbReference type="EMBL" id="SDF76406.1"/>
    </source>
</evidence>
<feature type="domain" description="Antitoxin Xre-like helix-turn-helix" evidence="1">
    <location>
        <begin position="58"/>
        <end position="115"/>
    </location>
</feature>
<dbReference type="AlphaFoldDB" id="A0A1G7NQZ8"/>
<reference evidence="3" key="1">
    <citation type="submission" date="2016-10" db="EMBL/GenBank/DDBJ databases">
        <authorList>
            <person name="Varghese N."/>
            <person name="Submissions S."/>
        </authorList>
    </citation>
    <scope>NUCLEOTIDE SEQUENCE [LARGE SCALE GENOMIC DNA]</scope>
    <source>
        <strain evidence="3">DSM 25329</strain>
    </source>
</reference>